<keyword evidence="1" id="KW-0472">Membrane</keyword>
<name>A0A919XZD0_9BACL</name>
<feature type="transmembrane region" description="Helical" evidence="1">
    <location>
        <begin position="378"/>
        <end position="399"/>
    </location>
</feature>
<feature type="transmembrane region" description="Helical" evidence="1">
    <location>
        <begin position="90"/>
        <end position="114"/>
    </location>
</feature>
<accession>A0A919XZD0</accession>
<protein>
    <submittedName>
        <fullName evidence="2">Sporulation integral membrane protein YlbJ</fullName>
    </submittedName>
</protein>
<dbReference type="RefSeq" id="WP_301626138.1">
    <property type="nucleotide sequence ID" value="NZ_BORS01000004.1"/>
</dbReference>
<feature type="transmembrane region" description="Helical" evidence="1">
    <location>
        <begin position="318"/>
        <end position="336"/>
    </location>
</feature>
<gene>
    <name evidence="2" type="primary">ylbJ</name>
    <name evidence="2" type="ORF">J41TS4_15220</name>
</gene>
<evidence type="ECO:0000313" key="2">
    <source>
        <dbReference type="EMBL" id="GIO41764.1"/>
    </source>
</evidence>
<keyword evidence="1" id="KW-1133">Transmembrane helix</keyword>
<reference evidence="2" key="1">
    <citation type="submission" date="2021-03" db="EMBL/GenBank/DDBJ databases">
        <title>Antimicrobial resistance genes in bacteria isolated from Japanese honey, and their potential for conferring macrolide and lincosamide resistance in the American foulbrood pathogen Paenibacillus larvae.</title>
        <authorList>
            <person name="Okamoto M."/>
            <person name="Kumagai M."/>
            <person name="Kanamori H."/>
            <person name="Takamatsu D."/>
        </authorList>
    </citation>
    <scope>NUCLEOTIDE SEQUENCE</scope>
    <source>
        <strain evidence="2">J41TS4</strain>
    </source>
</reference>
<evidence type="ECO:0000313" key="3">
    <source>
        <dbReference type="Proteomes" id="UP000678895"/>
    </source>
</evidence>
<dbReference type="Proteomes" id="UP000678895">
    <property type="component" value="Unassembled WGS sequence"/>
</dbReference>
<sequence length="405" mass="42840">MPSNSSTAGRLSSTLVFGLAAVILVICIVYAPSEAFKASGQGLAIWWRIVFPALLPFLVLTEIVLASGFARGLGVLLEPFTRRILGLPGLAGYVIPLGLIAGFPAAATASASLYQQGKITSKEAERMAAAAHFGSPMLLTVVIGTGFIGSPALGLLLLGIHWLAGLGAAATLRSSGTSPGSSNRFPSSSKPSENKGILHLVFSEMRRAQEEDGRSFGKLLGDAVSKSVQTLMNIGGYMLIFAVVIHVLTRAWPSFLPQALVSGLLELHLGAYTAAKMALPPSVLAAWISAMLGWGGLCALLQVRSILYPAGIGIRSFILYRMIHAAYACLLALVLWKPLLRWFPGTLPAASGINTASVDPDITSYTPLPTWEQIAGMLQLQSLLLAAILAGSICIALWLRRLRIR</sequence>
<feature type="transmembrane region" description="Helical" evidence="1">
    <location>
        <begin position="12"/>
        <end position="33"/>
    </location>
</feature>
<feature type="transmembrane region" description="Helical" evidence="1">
    <location>
        <begin position="284"/>
        <end position="306"/>
    </location>
</feature>
<proteinExistence type="predicted"/>
<organism evidence="2 3">
    <name type="scientific">Paenibacillus apis</name>
    <dbReference type="NCBI Taxonomy" id="1792174"/>
    <lineage>
        <taxon>Bacteria</taxon>
        <taxon>Bacillati</taxon>
        <taxon>Bacillota</taxon>
        <taxon>Bacilli</taxon>
        <taxon>Bacillales</taxon>
        <taxon>Paenibacillaceae</taxon>
        <taxon>Paenibacillus</taxon>
    </lineage>
</organism>
<feature type="transmembrane region" description="Helical" evidence="1">
    <location>
        <begin position="45"/>
        <end position="70"/>
    </location>
</feature>
<dbReference type="EMBL" id="BORS01000004">
    <property type="protein sequence ID" value="GIO41764.1"/>
    <property type="molecule type" value="Genomic_DNA"/>
</dbReference>
<keyword evidence="3" id="KW-1185">Reference proteome</keyword>
<dbReference type="AlphaFoldDB" id="A0A919XZD0"/>
<feature type="transmembrane region" description="Helical" evidence="1">
    <location>
        <begin position="234"/>
        <end position="252"/>
    </location>
</feature>
<evidence type="ECO:0000256" key="1">
    <source>
        <dbReference type="SAM" id="Phobius"/>
    </source>
</evidence>
<keyword evidence="1" id="KW-0812">Transmembrane</keyword>
<comment type="caution">
    <text evidence="2">The sequence shown here is derived from an EMBL/GenBank/DDBJ whole genome shotgun (WGS) entry which is preliminary data.</text>
</comment>